<evidence type="ECO:0008006" key="4">
    <source>
        <dbReference type="Google" id="ProtNLM"/>
    </source>
</evidence>
<dbReference type="RefSeq" id="WP_072554535.1">
    <property type="nucleotide sequence ID" value="NZ_CP018155.1"/>
</dbReference>
<accession>A0A1L3JGF3</accession>
<dbReference type="Pfam" id="PF09982">
    <property type="entry name" value="LpxR"/>
    <property type="match status" value="1"/>
</dbReference>
<dbReference type="STRING" id="1850252.LPB136_01995"/>
<dbReference type="Gene3D" id="2.40.128.140">
    <property type="entry name" value="Outer membrane protein"/>
    <property type="match status" value="1"/>
</dbReference>
<reference evidence="2 3" key="1">
    <citation type="submission" date="2016-11" db="EMBL/GenBank/DDBJ databases">
        <title>Tenacibaculum sp. LPB0136, isolated from marine environment.</title>
        <authorList>
            <person name="Kim E."/>
            <person name="Yi H."/>
        </authorList>
    </citation>
    <scope>NUCLEOTIDE SEQUENCE [LARGE SCALE GENOMIC DNA]</scope>
    <source>
        <strain evidence="2 3">LPB0136</strain>
    </source>
</reference>
<dbReference type="AlphaFoldDB" id="A0A1L3JGF3"/>
<feature type="chain" id="PRO_5012860235" description="Lipid A deacylase LpxR family protein" evidence="1">
    <location>
        <begin position="24"/>
        <end position="316"/>
    </location>
</feature>
<dbReference type="OrthoDB" id="622552at2"/>
<name>A0A1L3JGF3_9FLAO</name>
<evidence type="ECO:0000313" key="2">
    <source>
        <dbReference type="EMBL" id="APG64211.1"/>
    </source>
</evidence>
<evidence type="ECO:0000256" key="1">
    <source>
        <dbReference type="SAM" id="SignalP"/>
    </source>
</evidence>
<dbReference type="KEGG" id="ten:LPB136_01995"/>
<evidence type="ECO:0000313" key="3">
    <source>
        <dbReference type="Proteomes" id="UP000181898"/>
    </source>
</evidence>
<feature type="signal peptide" evidence="1">
    <location>
        <begin position="1"/>
        <end position="23"/>
    </location>
</feature>
<protein>
    <recommendedName>
        <fullName evidence="4">Lipid A deacylase LpxR family protein</fullName>
    </recommendedName>
</protein>
<gene>
    <name evidence="2" type="ORF">LPB136_01995</name>
</gene>
<dbReference type="EMBL" id="CP018155">
    <property type="protein sequence ID" value="APG64211.1"/>
    <property type="molecule type" value="Genomic_DNA"/>
</dbReference>
<dbReference type="InterPro" id="IPR018707">
    <property type="entry name" value="LpxR"/>
</dbReference>
<proteinExistence type="predicted"/>
<keyword evidence="3" id="KW-1185">Reference proteome</keyword>
<organism evidence="2 3">
    <name type="scientific">Tenacibaculum todarodis</name>
    <dbReference type="NCBI Taxonomy" id="1850252"/>
    <lineage>
        <taxon>Bacteria</taxon>
        <taxon>Pseudomonadati</taxon>
        <taxon>Bacteroidota</taxon>
        <taxon>Flavobacteriia</taxon>
        <taxon>Flavobacteriales</taxon>
        <taxon>Flavobacteriaceae</taxon>
        <taxon>Tenacibaculum</taxon>
    </lineage>
</organism>
<sequence length="316" mass="36497">MKKNILFLLITISTSLLSQNKYAKEFSFVNDNDLYSSASRDRYYTNGMFFMYKYLGENNSSTIEKKIFEFQLGHHMYTPYKALVYNINEHDRPFAGYLFGSFGINRAYKNNTIFNTSIQLGVIGPSAFGKELQKVIHDMYGFEEAIGWEHQIKDAIGINFQADYNKHLVADSSNHFDITWINNAKFGSIYTDITTGFYTRLSFEPLQKIINSIAFNTAINNESTSFVRAVESFFFIKPFITYAFYDATLQGSIFTDNNPVTGEIVNLRYGFEIGYKFTVNRFNFGYIVNYQTKKSEGLKYPSGNTYGTIQLNYQFN</sequence>
<dbReference type="Proteomes" id="UP000181898">
    <property type="component" value="Chromosome"/>
</dbReference>
<dbReference type="InterPro" id="IPR037107">
    <property type="entry name" value="Put_OMP_sf"/>
</dbReference>
<keyword evidence="1" id="KW-0732">Signal</keyword>